<dbReference type="HOGENOM" id="CLU_2730096_0_0_1"/>
<reference evidence="3" key="1">
    <citation type="journal article" date="2010" name="Genome Biol.">
        <title>Genome sequence of the necrotrophic plant pathogen Pythium ultimum reveals original pathogenicity mechanisms and effector repertoire.</title>
        <authorList>
            <person name="Levesque C.A."/>
            <person name="Brouwer H."/>
            <person name="Cano L."/>
            <person name="Hamilton J.P."/>
            <person name="Holt C."/>
            <person name="Huitema E."/>
            <person name="Raffaele S."/>
            <person name="Robideau G.P."/>
            <person name="Thines M."/>
            <person name="Win J."/>
            <person name="Zerillo M.M."/>
            <person name="Beakes G.W."/>
            <person name="Boore J.L."/>
            <person name="Busam D."/>
            <person name="Dumas B."/>
            <person name="Ferriera S."/>
            <person name="Fuerstenberg S.I."/>
            <person name="Gachon C.M."/>
            <person name="Gaulin E."/>
            <person name="Govers F."/>
            <person name="Grenville-Briggs L."/>
            <person name="Horner N."/>
            <person name="Hostetler J."/>
            <person name="Jiang R.H."/>
            <person name="Johnson J."/>
            <person name="Krajaejun T."/>
            <person name="Lin H."/>
            <person name="Meijer H.J."/>
            <person name="Moore B."/>
            <person name="Morris P."/>
            <person name="Phuntmart V."/>
            <person name="Puiu D."/>
            <person name="Shetty J."/>
            <person name="Stajich J.E."/>
            <person name="Tripathy S."/>
            <person name="Wawra S."/>
            <person name="van West P."/>
            <person name="Whitty B.R."/>
            <person name="Coutinho P.M."/>
            <person name="Henrissat B."/>
            <person name="Martin F."/>
            <person name="Thomas P.D."/>
            <person name="Tyler B.M."/>
            <person name="De Vries R.P."/>
            <person name="Kamoun S."/>
            <person name="Yandell M."/>
            <person name="Tisserat N."/>
            <person name="Buell C.R."/>
        </authorList>
    </citation>
    <scope>NUCLEOTIDE SEQUENCE</scope>
    <source>
        <strain evidence="3">DAOM:BR144</strain>
    </source>
</reference>
<dbReference type="VEuPathDB" id="FungiDB:PYU1_G013252"/>
<organism evidence="2 3">
    <name type="scientific">Globisporangium ultimum (strain ATCC 200006 / CBS 805.95 / DAOM BR144)</name>
    <name type="common">Pythium ultimum</name>
    <dbReference type="NCBI Taxonomy" id="431595"/>
    <lineage>
        <taxon>Eukaryota</taxon>
        <taxon>Sar</taxon>
        <taxon>Stramenopiles</taxon>
        <taxon>Oomycota</taxon>
        <taxon>Peronosporomycetes</taxon>
        <taxon>Pythiales</taxon>
        <taxon>Pythiaceae</taxon>
        <taxon>Globisporangium</taxon>
    </lineage>
</organism>
<name>K3X7T2_GLOUD</name>
<dbReference type="InParanoid" id="K3X7T2"/>
<accession>K3X7T2</accession>
<evidence type="ECO:0000256" key="1">
    <source>
        <dbReference type="SAM" id="Coils"/>
    </source>
</evidence>
<sequence>GYRVRKTTWRRGRIVAYKEPIRHPERPENIKKTVDQMQTTIEQQSREISKLSEQVRALQTMVDRLLSEKSVQ</sequence>
<dbReference type="EMBL" id="GL376627">
    <property type="status" value="NOT_ANNOTATED_CDS"/>
    <property type="molecule type" value="Genomic_DNA"/>
</dbReference>
<keyword evidence="3" id="KW-1185">Reference proteome</keyword>
<protein>
    <submittedName>
        <fullName evidence="2">Uncharacterized protein</fullName>
    </submittedName>
</protein>
<dbReference type="AlphaFoldDB" id="K3X7T2"/>
<reference evidence="3" key="2">
    <citation type="submission" date="2010-04" db="EMBL/GenBank/DDBJ databases">
        <authorList>
            <person name="Buell R."/>
            <person name="Hamilton J."/>
            <person name="Hostetler J."/>
        </authorList>
    </citation>
    <scope>NUCLEOTIDE SEQUENCE [LARGE SCALE GENOMIC DNA]</scope>
    <source>
        <strain evidence="3">DAOM:BR144</strain>
    </source>
</reference>
<dbReference type="Proteomes" id="UP000019132">
    <property type="component" value="Unassembled WGS sequence"/>
</dbReference>
<feature type="coiled-coil region" evidence="1">
    <location>
        <begin position="34"/>
        <end position="68"/>
    </location>
</feature>
<evidence type="ECO:0000313" key="3">
    <source>
        <dbReference type="Proteomes" id="UP000019132"/>
    </source>
</evidence>
<proteinExistence type="predicted"/>
<evidence type="ECO:0000313" key="2">
    <source>
        <dbReference type="EnsemblProtists" id="PYU1_T013281"/>
    </source>
</evidence>
<reference evidence="2" key="3">
    <citation type="submission" date="2015-02" db="UniProtKB">
        <authorList>
            <consortium name="EnsemblProtists"/>
        </authorList>
    </citation>
    <scope>IDENTIFICATION</scope>
    <source>
        <strain evidence="2">DAOM BR144</strain>
    </source>
</reference>
<keyword evidence="1" id="KW-0175">Coiled coil</keyword>
<dbReference type="EnsemblProtists" id="PYU1_T013281">
    <property type="protein sequence ID" value="PYU1_T013281"/>
    <property type="gene ID" value="PYU1_G013252"/>
</dbReference>